<dbReference type="GeneID" id="90075747"/>
<feature type="transmembrane region" description="Helical" evidence="10">
    <location>
        <begin position="800"/>
        <end position="821"/>
    </location>
</feature>
<proteinExistence type="inferred from homology"/>
<gene>
    <name evidence="11" type="ORF">DASC09_050970</name>
</gene>
<evidence type="ECO:0000256" key="2">
    <source>
        <dbReference type="ARBA" id="ARBA00008807"/>
    </source>
</evidence>
<accession>A0AAV5QT67</accession>
<dbReference type="PANTHER" id="PTHR22601">
    <property type="entry name" value="ISP4 LIKE PROTEIN"/>
    <property type="match status" value="1"/>
</dbReference>
<evidence type="ECO:0000256" key="1">
    <source>
        <dbReference type="ARBA" id="ARBA00004141"/>
    </source>
</evidence>
<keyword evidence="7 10" id="KW-1133">Transmembrane helix</keyword>
<dbReference type="NCBIfam" id="TIGR00728">
    <property type="entry name" value="OPT_sfam"/>
    <property type="match status" value="1"/>
</dbReference>
<feature type="transmembrane region" description="Helical" evidence="10">
    <location>
        <begin position="404"/>
        <end position="422"/>
    </location>
</feature>
<dbReference type="InterPro" id="IPR004648">
    <property type="entry name" value="Oligpept_transpt"/>
</dbReference>
<dbReference type="GO" id="GO:0016020">
    <property type="term" value="C:membrane"/>
    <property type="evidence" value="ECO:0007669"/>
    <property type="project" value="UniProtKB-SubCell"/>
</dbReference>
<protein>
    <submittedName>
        <fullName evidence="11">Opt2 protein</fullName>
    </submittedName>
</protein>
<evidence type="ECO:0000313" key="12">
    <source>
        <dbReference type="Proteomes" id="UP001360560"/>
    </source>
</evidence>
<comment type="caution">
    <text evidence="11">The sequence shown here is derived from an EMBL/GenBank/DDBJ whole genome shotgun (WGS) entry which is preliminary data.</text>
</comment>
<feature type="transmembrane region" description="Helical" evidence="10">
    <location>
        <begin position="229"/>
        <end position="249"/>
    </location>
</feature>
<dbReference type="InterPro" id="IPR004813">
    <property type="entry name" value="OPT"/>
</dbReference>
<evidence type="ECO:0000313" key="11">
    <source>
        <dbReference type="EMBL" id="GMM37772.1"/>
    </source>
</evidence>
<evidence type="ECO:0000256" key="6">
    <source>
        <dbReference type="ARBA" id="ARBA00022927"/>
    </source>
</evidence>
<feature type="transmembrane region" description="Helical" evidence="10">
    <location>
        <begin position="547"/>
        <end position="567"/>
    </location>
</feature>
<keyword evidence="6" id="KW-0653">Protein transport</keyword>
<feature type="transmembrane region" description="Helical" evidence="10">
    <location>
        <begin position="755"/>
        <end position="780"/>
    </location>
</feature>
<keyword evidence="8 10" id="KW-0472">Membrane</keyword>
<evidence type="ECO:0000256" key="10">
    <source>
        <dbReference type="SAM" id="Phobius"/>
    </source>
</evidence>
<dbReference type="GO" id="GO:0035673">
    <property type="term" value="F:oligopeptide transmembrane transporter activity"/>
    <property type="evidence" value="ECO:0007669"/>
    <property type="project" value="InterPro"/>
</dbReference>
<feature type="transmembrane region" description="Helical" evidence="10">
    <location>
        <begin position="182"/>
        <end position="204"/>
    </location>
</feature>
<comment type="subcellular location">
    <subcellularLocation>
        <location evidence="1">Membrane</location>
        <topology evidence="1">Multi-pass membrane protein</topology>
    </subcellularLocation>
</comment>
<feature type="transmembrane region" description="Helical" evidence="10">
    <location>
        <begin position="573"/>
        <end position="596"/>
    </location>
</feature>
<comment type="similarity">
    <text evidence="2">Belongs to the oligopeptide OPT transporter family.</text>
</comment>
<feature type="transmembrane region" description="Helical" evidence="10">
    <location>
        <begin position="724"/>
        <end position="743"/>
    </location>
</feature>
<feature type="transmembrane region" description="Helical" evidence="10">
    <location>
        <begin position="261"/>
        <end position="282"/>
    </location>
</feature>
<keyword evidence="4 10" id="KW-0812">Transmembrane</keyword>
<dbReference type="RefSeq" id="XP_064854768.1">
    <property type="nucleotide sequence ID" value="XM_064998696.1"/>
</dbReference>
<organism evidence="11 12">
    <name type="scientific">Saccharomycopsis crataegensis</name>
    <dbReference type="NCBI Taxonomy" id="43959"/>
    <lineage>
        <taxon>Eukaryota</taxon>
        <taxon>Fungi</taxon>
        <taxon>Dikarya</taxon>
        <taxon>Ascomycota</taxon>
        <taxon>Saccharomycotina</taxon>
        <taxon>Saccharomycetes</taxon>
        <taxon>Saccharomycopsidaceae</taxon>
        <taxon>Saccharomycopsis</taxon>
    </lineage>
</organism>
<evidence type="ECO:0000256" key="5">
    <source>
        <dbReference type="ARBA" id="ARBA00022856"/>
    </source>
</evidence>
<dbReference type="GO" id="GO:0015031">
    <property type="term" value="P:protein transport"/>
    <property type="evidence" value="ECO:0007669"/>
    <property type="project" value="UniProtKB-KW"/>
</dbReference>
<evidence type="ECO:0000256" key="7">
    <source>
        <dbReference type="ARBA" id="ARBA00022989"/>
    </source>
</evidence>
<feature type="transmembrane region" description="Helical" evidence="10">
    <location>
        <begin position="655"/>
        <end position="675"/>
    </location>
</feature>
<name>A0AAV5QT67_9ASCO</name>
<feature type="transmembrane region" description="Helical" evidence="10">
    <location>
        <begin position="327"/>
        <end position="344"/>
    </location>
</feature>
<feature type="compositionally biased region" description="Basic and acidic residues" evidence="9">
    <location>
        <begin position="1"/>
        <end position="16"/>
    </location>
</feature>
<dbReference type="AlphaFoldDB" id="A0AAV5QT67"/>
<evidence type="ECO:0000256" key="3">
    <source>
        <dbReference type="ARBA" id="ARBA00022448"/>
    </source>
</evidence>
<dbReference type="NCBIfam" id="TIGR00727">
    <property type="entry name" value="ISP4_OPT"/>
    <property type="match status" value="1"/>
</dbReference>
<keyword evidence="3" id="KW-0813">Transport</keyword>
<dbReference type="Pfam" id="PF03169">
    <property type="entry name" value="OPT"/>
    <property type="match status" value="1"/>
</dbReference>
<keyword evidence="12" id="KW-1185">Reference proteome</keyword>
<feature type="region of interest" description="Disordered" evidence="9">
    <location>
        <begin position="1"/>
        <end position="32"/>
    </location>
</feature>
<sequence>MSSENYNEKTVGEKDYNLTSQGSENATKEEYSQLDESYRHQLYVKLGHAHLEDDSAIPEIEYLFQKIEEMSVSQAIALLKESLIEHDDDPNFPLEDYATIESLVQGSDANPEISEEEWTFQVKMFASLKEYFSPYPEVRAISSPLDDPEMPCETIRAYFLGFIWTAISTFLNEFFSHRQPSITLTASVCQIFLYPCGKVLELILPDWGFTMFGSRHSLNPGPWNYKEQMFATIIFDVAIGGVYVSSNIYVQKLDVYYGSKWVSVGYQVFLALSTQFLGFGLAGILREIVVYPSRAVWPSLLPTLALNQALLRPERKEIISGWKISRYNFFFIFFVFSFVYFWFPDYIFQALSTFNWMTWIKPDNFNLAMVTGGVSGLGLNPWATFDWNMFSYSTPLAIPFFTQANQLIGMFIAFFIILGLYYSNYKWTAYLPINSNQIFANSGDTYDVQEILTNGLFDKSKYETYGPPYYTAGNLVVYGAFFAIYPFSIIYTTYTEWGSIRGALSPLKKLFSDTKSFSWKTLGSSNITSFNDPHSRMMAKYKEAPNWWFYIILLISLMFGIICVKAYPANTPVWGIFFTIAINYVFIIPLTIIYAVTGFSFGLNVLVELIIGYAIPGNGDALMTLKALGYNIGGQAENYISDQKMAHYAKIPPRAIFRGQLVATLLQVLVALLTINWEMSSVKDICTPDQPNKFSCPSENTFYAASVLWGVIGPKRVFNQLYPILQWCFLIGALLAVVCIVIKKKFKTYCKKFQPVVIIGGMLNFAPYNLTYYLPGFYFGYVFNHYIKKRYSAWWGKYNYILSSALDAGVAFSAIIIFFAVQYHEVDINWWGNNVMYEGVDGGAGQVSLKDPTTAPDGYFGLRVGQY</sequence>
<feature type="transmembrane region" description="Helical" evidence="10">
    <location>
        <begin position="364"/>
        <end position="383"/>
    </location>
</feature>
<evidence type="ECO:0000256" key="8">
    <source>
        <dbReference type="ARBA" id="ARBA00023136"/>
    </source>
</evidence>
<dbReference type="Proteomes" id="UP001360560">
    <property type="component" value="Unassembled WGS sequence"/>
</dbReference>
<keyword evidence="5" id="KW-0571">Peptide transport</keyword>
<evidence type="ECO:0000256" key="4">
    <source>
        <dbReference type="ARBA" id="ARBA00022692"/>
    </source>
</evidence>
<feature type="transmembrane region" description="Helical" evidence="10">
    <location>
        <begin position="475"/>
        <end position="494"/>
    </location>
</feature>
<evidence type="ECO:0000256" key="9">
    <source>
        <dbReference type="SAM" id="MobiDB-lite"/>
    </source>
</evidence>
<reference evidence="11 12" key="1">
    <citation type="journal article" date="2023" name="Elife">
        <title>Identification of key yeast species and microbe-microbe interactions impacting larval growth of Drosophila in the wild.</title>
        <authorList>
            <person name="Mure A."/>
            <person name="Sugiura Y."/>
            <person name="Maeda R."/>
            <person name="Honda K."/>
            <person name="Sakurai N."/>
            <person name="Takahashi Y."/>
            <person name="Watada M."/>
            <person name="Katoh T."/>
            <person name="Gotoh A."/>
            <person name="Gotoh Y."/>
            <person name="Taniguchi I."/>
            <person name="Nakamura K."/>
            <person name="Hayashi T."/>
            <person name="Katayama T."/>
            <person name="Uemura T."/>
            <person name="Hattori Y."/>
        </authorList>
    </citation>
    <scope>NUCLEOTIDE SEQUENCE [LARGE SCALE GENOMIC DNA]</scope>
    <source>
        <strain evidence="11 12">SC-9</strain>
    </source>
</reference>
<dbReference type="EMBL" id="BTFZ01000012">
    <property type="protein sequence ID" value="GMM37772.1"/>
    <property type="molecule type" value="Genomic_DNA"/>
</dbReference>